<dbReference type="OrthoDB" id="6613063at2759"/>
<evidence type="ECO:0000313" key="1">
    <source>
        <dbReference type="EMBL" id="KAB5587477.1"/>
    </source>
</evidence>
<reference evidence="1 2" key="1">
    <citation type="journal article" date="2019" name="Fungal Biol. Biotechnol.">
        <title>Draft genome sequence of fastidious pathogen Ceratobasidium theobromae, which causes vascular-streak dieback in Theobroma cacao.</title>
        <authorList>
            <person name="Ali S.S."/>
            <person name="Asman A."/>
            <person name="Shao J."/>
            <person name="Firmansyah A.P."/>
            <person name="Susilo A.W."/>
            <person name="Rosmana A."/>
            <person name="McMahon P."/>
            <person name="Junaid M."/>
            <person name="Guest D."/>
            <person name="Kheng T.Y."/>
            <person name="Meinhardt L.W."/>
            <person name="Bailey B.A."/>
        </authorList>
    </citation>
    <scope>NUCLEOTIDE SEQUENCE [LARGE SCALE GENOMIC DNA]</scope>
    <source>
        <strain evidence="1 2">CT2</strain>
    </source>
</reference>
<dbReference type="EMBL" id="SSOP01001060">
    <property type="protein sequence ID" value="KAB5587477.1"/>
    <property type="molecule type" value="Genomic_DNA"/>
</dbReference>
<dbReference type="Proteomes" id="UP000383932">
    <property type="component" value="Unassembled WGS sequence"/>
</dbReference>
<accession>A0A5N5Q7V5</accession>
<comment type="caution">
    <text evidence="1">The sequence shown here is derived from an EMBL/GenBank/DDBJ whole genome shotgun (WGS) entry which is preliminary data.</text>
</comment>
<dbReference type="AlphaFoldDB" id="A0A5N5Q7V5"/>
<sequence length="266" mass="30441">MERFCSFIGASVKSRRFPYANIIRRIRDVTQLRMIRDIYHLQDQISFKLQDDTANEVEGKDVEKLPDYPCALLLTPKTHLLEVTPPMRRKITKFLATAFEVDGRHAQTLIPSSLKQWGRLQISNGGDLIQAHGYHQLRSDGRDSSFVRYELLVDINASRRNAPVVLKRVSHYGQLERLFALPLEPRTILNNSGTPRTLLLALIYEAPFKVEHTHQFTVVSYEGELGSGEVVDAQTIQCVVGRIKDGKKYWIVDRSAECELSFPVFE</sequence>
<proteinExistence type="predicted"/>
<gene>
    <name evidence="1" type="ORF">CTheo_9085</name>
</gene>
<name>A0A5N5Q7V5_9AGAM</name>
<keyword evidence="2" id="KW-1185">Reference proteome</keyword>
<protein>
    <submittedName>
        <fullName evidence="1">Transposase domain containing protein</fullName>
    </submittedName>
</protein>
<evidence type="ECO:0000313" key="2">
    <source>
        <dbReference type="Proteomes" id="UP000383932"/>
    </source>
</evidence>
<organism evidence="1 2">
    <name type="scientific">Ceratobasidium theobromae</name>
    <dbReference type="NCBI Taxonomy" id="1582974"/>
    <lineage>
        <taxon>Eukaryota</taxon>
        <taxon>Fungi</taxon>
        <taxon>Dikarya</taxon>
        <taxon>Basidiomycota</taxon>
        <taxon>Agaricomycotina</taxon>
        <taxon>Agaricomycetes</taxon>
        <taxon>Cantharellales</taxon>
        <taxon>Ceratobasidiaceae</taxon>
        <taxon>Ceratobasidium</taxon>
    </lineage>
</organism>